<protein>
    <submittedName>
        <fullName evidence="2">Uncharacterized protein</fullName>
    </submittedName>
</protein>
<organism evidence="2 3">
    <name type="scientific">Daphnia magna</name>
    <dbReference type="NCBI Taxonomy" id="35525"/>
    <lineage>
        <taxon>Eukaryota</taxon>
        <taxon>Metazoa</taxon>
        <taxon>Ecdysozoa</taxon>
        <taxon>Arthropoda</taxon>
        <taxon>Crustacea</taxon>
        <taxon>Branchiopoda</taxon>
        <taxon>Diplostraca</taxon>
        <taxon>Cladocera</taxon>
        <taxon>Anomopoda</taxon>
        <taxon>Daphniidae</taxon>
        <taxon>Daphnia</taxon>
    </lineage>
</organism>
<evidence type="ECO:0000313" key="3">
    <source>
        <dbReference type="Proteomes" id="UP000076858"/>
    </source>
</evidence>
<gene>
    <name evidence="2" type="ORF">APZ42_003090</name>
</gene>
<sequence length="150" mass="16455">ALRPYRVGRHVRACRHQPVRYVLPPGAEAAGRGRGRPAPLHRPLGRAGCHQPVAAQVHLPRRLFPGPVRGTADRRAHRPVRDRRGDPAPALRLHAAPLARAVRGQPRRDPSDLRRALLPHVGVLSGWLRTGLRQPGPHGLPDADDPRPEG</sequence>
<accession>A0A164HU87</accession>
<dbReference type="Proteomes" id="UP000076858">
    <property type="component" value="Unassembled WGS sequence"/>
</dbReference>
<feature type="non-terminal residue" evidence="2">
    <location>
        <position position="1"/>
    </location>
</feature>
<name>A0A164HU87_9CRUS</name>
<keyword evidence="3" id="KW-1185">Reference proteome</keyword>
<evidence type="ECO:0000256" key="1">
    <source>
        <dbReference type="SAM" id="MobiDB-lite"/>
    </source>
</evidence>
<evidence type="ECO:0000313" key="2">
    <source>
        <dbReference type="EMBL" id="KZS00570.1"/>
    </source>
</evidence>
<feature type="region of interest" description="Disordered" evidence="1">
    <location>
        <begin position="63"/>
        <end position="90"/>
    </location>
</feature>
<proteinExistence type="predicted"/>
<feature type="non-terminal residue" evidence="2">
    <location>
        <position position="150"/>
    </location>
</feature>
<dbReference type="AlphaFoldDB" id="A0A164HU87"/>
<dbReference type="EMBL" id="LRGB01009464">
    <property type="protein sequence ID" value="KZS00570.1"/>
    <property type="molecule type" value="Genomic_DNA"/>
</dbReference>
<comment type="caution">
    <text evidence="2">The sequence shown here is derived from an EMBL/GenBank/DDBJ whole genome shotgun (WGS) entry which is preliminary data.</text>
</comment>
<feature type="region of interest" description="Disordered" evidence="1">
    <location>
        <begin position="129"/>
        <end position="150"/>
    </location>
</feature>
<reference evidence="2 3" key="1">
    <citation type="submission" date="2016-03" db="EMBL/GenBank/DDBJ databases">
        <title>EvidentialGene: Evidence-directed Construction of Genes on Genomes.</title>
        <authorList>
            <person name="Gilbert D.G."/>
            <person name="Choi J.-H."/>
            <person name="Mockaitis K."/>
            <person name="Colbourne J."/>
            <person name="Pfrender M."/>
        </authorList>
    </citation>
    <scope>NUCLEOTIDE SEQUENCE [LARGE SCALE GENOMIC DNA]</scope>
    <source>
        <strain evidence="2 3">Xinb3</strain>
        <tissue evidence="2">Complete organism</tissue>
    </source>
</reference>